<dbReference type="PROSITE" id="PS00913">
    <property type="entry name" value="ADH_IRON_1"/>
    <property type="match status" value="1"/>
</dbReference>
<dbReference type="InterPro" id="IPR018211">
    <property type="entry name" value="ADH_Fe_CS"/>
</dbReference>
<dbReference type="Gene3D" id="1.20.1090.10">
    <property type="entry name" value="Dehydroquinate synthase-like - alpha domain"/>
    <property type="match status" value="1"/>
</dbReference>
<feature type="domain" description="Fe-containing alcohol dehydrogenase-like C-terminal" evidence="7">
    <location>
        <begin position="188"/>
        <end position="395"/>
    </location>
</feature>
<comment type="cofactor">
    <cofactor evidence="1">
        <name>Fe cation</name>
        <dbReference type="ChEBI" id="CHEBI:24875"/>
    </cofactor>
</comment>
<evidence type="ECO:0000256" key="1">
    <source>
        <dbReference type="ARBA" id="ARBA00001962"/>
    </source>
</evidence>
<evidence type="ECO:0000256" key="3">
    <source>
        <dbReference type="ARBA" id="ARBA00023002"/>
    </source>
</evidence>
<evidence type="ECO:0000256" key="5">
    <source>
        <dbReference type="ARBA" id="ARBA00049243"/>
    </source>
</evidence>
<accession>A0AAW9FJW5</accession>
<feature type="domain" description="Alcohol dehydrogenase iron-type/glycerol dehydrogenase GldA" evidence="6">
    <location>
        <begin position="10"/>
        <end position="177"/>
    </location>
</feature>
<evidence type="ECO:0000256" key="4">
    <source>
        <dbReference type="ARBA" id="ARBA00023027"/>
    </source>
</evidence>
<dbReference type="EMBL" id="JAVRAF010000019">
    <property type="protein sequence ID" value="MDX8305431.1"/>
    <property type="molecule type" value="Genomic_DNA"/>
</dbReference>
<dbReference type="PANTHER" id="PTHR11496">
    <property type="entry name" value="ALCOHOL DEHYDROGENASE"/>
    <property type="match status" value="1"/>
</dbReference>
<name>A0AAW9FJW5_9HYPH</name>
<comment type="similarity">
    <text evidence="2">Belongs to the iron-containing alcohol dehydrogenase family.</text>
</comment>
<evidence type="ECO:0000259" key="7">
    <source>
        <dbReference type="Pfam" id="PF25137"/>
    </source>
</evidence>
<dbReference type="CDD" id="cd08191">
    <property type="entry name" value="Fe-ADH-like"/>
    <property type="match status" value="1"/>
</dbReference>
<dbReference type="InterPro" id="IPR039697">
    <property type="entry name" value="Alcohol_dehydrogenase_Fe"/>
</dbReference>
<organism evidence="8">
    <name type="scientific">Agrobacterium rosae</name>
    <dbReference type="NCBI Taxonomy" id="1972867"/>
    <lineage>
        <taxon>Bacteria</taxon>
        <taxon>Pseudomonadati</taxon>
        <taxon>Pseudomonadota</taxon>
        <taxon>Alphaproteobacteria</taxon>
        <taxon>Hyphomicrobiales</taxon>
        <taxon>Rhizobiaceae</taxon>
        <taxon>Rhizobium/Agrobacterium group</taxon>
        <taxon>Agrobacterium</taxon>
    </lineage>
</organism>
<dbReference type="Pfam" id="PF25137">
    <property type="entry name" value="ADH_Fe_C"/>
    <property type="match status" value="1"/>
</dbReference>
<dbReference type="GO" id="GO:0046872">
    <property type="term" value="F:metal ion binding"/>
    <property type="evidence" value="ECO:0007669"/>
    <property type="project" value="InterPro"/>
</dbReference>
<dbReference type="Gene3D" id="3.40.50.1970">
    <property type="match status" value="1"/>
</dbReference>
<reference evidence="8" key="1">
    <citation type="journal article" date="2023" name="Phytobiomes J">
        <title>Deciphering the key players within the bacterial microbiota associated with aerial crown gall tumors on rhododendron: Insights into the gallobiome.</title>
        <authorList>
            <person name="Kuzmanovic N."/>
            <person name="Nesme J."/>
            <person name="Wolf J."/>
            <person name="Neumann-Schaal M."/>
            <person name="Petersen J."/>
            <person name="Fernandez-Gnecco G."/>
            <person name="Sproeer C."/>
            <person name="Bunk B."/>
            <person name="Overmann J."/>
            <person name="Sorensen S.J."/>
            <person name="Idczak E."/>
            <person name="Smalla K."/>
        </authorList>
    </citation>
    <scope>NUCLEOTIDE SEQUENCE</scope>
    <source>
        <strain evidence="8">Rho-11.1</strain>
    </source>
</reference>
<evidence type="ECO:0000313" key="8">
    <source>
        <dbReference type="EMBL" id="MDX8305431.1"/>
    </source>
</evidence>
<sequence>MSMFGAVRTPQNILFGKGQRKALPTYAARAGGRALIVTDERLAADPDFRNLVDAVGMAGVETRVFTGVIAELPVECIAAGVEAGKAFGADCVIGMGGGSCLDAAKAISLLLAHGGTPSDYYGEFKVPGPILPLISMPTTSGTGSEVTPVAVLTDPDRALKIGIASPYLISQTAICDPELTYSCPPSLTAVSGADALTHAIEAYTTARREPTPGLIHEHVFLGKNVFSDHYALLAIQHISASLRQACENGRDHVARERLMLGSLAAGLAFGTAGTAAAHAVQYPVGAMTHTPHGTGVALMMPYVMQFNRDWCVRELVEIGQAIGLSLPDGPQEERANATVDAVADLFASVGIPKSLAELGIRQDQLATVEEQSLGIGRLIKNNPRPLDASSMRLLVGAAFVGDRASLKAQENQRKAS</sequence>
<evidence type="ECO:0000259" key="6">
    <source>
        <dbReference type="Pfam" id="PF00465"/>
    </source>
</evidence>
<keyword evidence="4" id="KW-0520">NAD</keyword>
<dbReference type="PANTHER" id="PTHR11496:SF102">
    <property type="entry name" value="ALCOHOL DEHYDROGENASE 4"/>
    <property type="match status" value="1"/>
</dbReference>
<dbReference type="GO" id="GO:0004022">
    <property type="term" value="F:alcohol dehydrogenase (NAD+) activity"/>
    <property type="evidence" value="ECO:0007669"/>
    <property type="project" value="UniProtKB-EC"/>
</dbReference>
<dbReference type="FunFam" id="3.40.50.1970:FF:000003">
    <property type="entry name" value="Alcohol dehydrogenase, iron-containing"/>
    <property type="match status" value="1"/>
</dbReference>
<protein>
    <submittedName>
        <fullName evidence="8">Iron-containing alcohol dehydrogenase</fullName>
    </submittedName>
</protein>
<dbReference type="AlphaFoldDB" id="A0AAW9FJW5"/>
<dbReference type="InterPro" id="IPR056798">
    <property type="entry name" value="ADH_Fe_C"/>
</dbReference>
<comment type="caution">
    <text evidence="8">The sequence shown here is derived from an EMBL/GenBank/DDBJ whole genome shotgun (WGS) entry which is preliminary data.</text>
</comment>
<evidence type="ECO:0000256" key="2">
    <source>
        <dbReference type="ARBA" id="ARBA00007358"/>
    </source>
</evidence>
<dbReference type="Pfam" id="PF00465">
    <property type="entry name" value="Fe-ADH"/>
    <property type="match status" value="1"/>
</dbReference>
<dbReference type="SUPFAM" id="SSF56796">
    <property type="entry name" value="Dehydroquinate synthase-like"/>
    <property type="match status" value="1"/>
</dbReference>
<keyword evidence="3" id="KW-0560">Oxidoreductase</keyword>
<comment type="catalytic activity">
    <reaction evidence="5">
        <text>a primary alcohol + NAD(+) = an aldehyde + NADH + H(+)</text>
        <dbReference type="Rhea" id="RHEA:10736"/>
        <dbReference type="ChEBI" id="CHEBI:15378"/>
        <dbReference type="ChEBI" id="CHEBI:15734"/>
        <dbReference type="ChEBI" id="CHEBI:17478"/>
        <dbReference type="ChEBI" id="CHEBI:57540"/>
        <dbReference type="ChEBI" id="CHEBI:57945"/>
        <dbReference type="EC" id="1.1.1.1"/>
    </reaction>
</comment>
<dbReference type="RefSeq" id="WP_320203594.1">
    <property type="nucleotide sequence ID" value="NZ_CP192782.1"/>
</dbReference>
<dbReference type="InterPro" id="IPR001670">
    <property type="entry name" value="ADH_Fe/GldA"/>
</dbReference>
<gene>
    <name evidence="8" type="ORF">RMR22_24635</name>
</gene>
<proteinExistence type="inferred from homology"/>